<dbReference type="GO" id="GO:0008897">
    <property type="term" value="F:holo-[acyl-carrier-protein] synthase activity"/>
    <property type="evidence" value="ECO:0007669"/>
    <property type="project" value="InterPro"/>
</dbReference>
<dbReference type="GO" id="GO:0000287">
    <property type="term" value="F:magnesium ion binding"/>
    <property type="evidence" value="ECO:0007669"/>
    <property type="project" value="InterPro"/>
</dbReference>
<evidence type="ECO:0000256" key="5">
    <source>
        <dbReference type="ARBA" id="ARBA00022842"/>
    </source>
</evidence>
<keyword evidence="2 9" id="KW-0808">Transferase</keyword>
<name>A0A9P6H4U1_9AGAM</name>
<dbReference type="EMBL" id="WIUZ02000020">
    <property type="protein sequence ID" value="KAF9779274.1"/>
    <property type="molecule type" value="Genomic_DNA"/>
</dbReference>
<feature type="domain" description="4'-phosphopantetheinyl transferase" evidence="8">
    <location>
        <begin position="5"/>
        <end position="133"/>
    </location>
</feature>
<proteinExistence type="inferred from homology"/>
<reference evidence="9" key="2">
    <citation type="submission" date="2020-11" db="EMBL/GenBank/DDBJ databases">
        <authorList>
            <consortium name="DOE Joint Genome Institute"/>
            <person name="Kuo A."/>
            <person name="Miyauchi S."/>
            <person name="Kiss E."/>
            <person name="Drula E."/>
            <person name="Kohler A."/>
            <person name="Sanchez-Garcia M."/>
            <person name="Andreopoulos B."/>
            <person name="Barry K.W."/>
            <person name="Bonito G."/>
            <person name="Buee M."/>
            <person name="Carver A."/>
            <person name="Chen C."/>
            <person name="Cichocki N."/>
            <person name="Clum A."/>
            <person name="Culley D."/>
            <person name="Crous P.W."/>
            <person name="Fauchery L."/>
            <person name="Girlanda M."/>
            <person name="Hayes R."/>
            <person name="Keri Z."/>
            <person name="Labutti K."/>
            <person name="Lipzen A."/>
            <person name="Lombard V."/>
            <person name="Magnuson J."/>
            <person name="Maillard F."/>
            <person name="Morin E."/>
            <person name="Murat C."/>
            <person name="Nolan M."/>
            <person name="Ohm R."/>
            <person name="Pangilinan J."/>
            <person name="Pereira M."/>
            <person name="Perotto S."/>
            <person name="Peter M."/>
            <person name="Riley R."/>
            <person name="Sitrit Y."/>
            <person name="Stielow B."/>
            <person name="Szollosi G."/>
            <person name="Zifcakova L."/>
            <person name="Stursova M."/>
            <person name="Spatafora J.W."/>
            <person name="Tedersoo L."/>
            <person name="Vaario L.-M."/>
            <person name="Yamada A."/>
            <person name="Yan M."/>
            <person name="Wang P."/>
            <person name="Xu J."/>
            <person name="Bruns T."/>
            <person name="Baldrian P."/>
            <person name="Vilgalys R."/>
            <person name="Henrissat B."/>
            <person name="Grigoriev I.V."/>
            <person name="Hibbett D."/>
            <person name="Nagy L.G."/>
            <person name="Martin F.M."/>
        </authorList>
    </citation>
    <scope>NUCLEOTIDE SEQUENCE</scope>
    <source>
        <strain evidence="9">UH-Tt-Lm1</strain>
    </source>
</reference>
<dbReference type="Gene3D" id="3.90.470.20">
    <property type="entry name" value="4'-phosphopantetheinyl transferase domain"/>
    <property type="match status" value="1"/>
</dbReference>
<evidence type="ECO:0000313" key="10">
    <source>
        <dbReference type="Proteomes" id="UP000736335"/>
    </source>
</evidence>
<dbReference type="GO" id="GO:0006633">
    <property type="term" value="P:fatty acid biosynthetic process"/>
    <property type="evidence" value="ECO:0007669"/>
    <property type="project" value="UniProtKB-KW"/>
</dbReference>
<keyword evidence="5" id="KW-0460">Magnesium</keyword>
<reference evidence="9" key="1">
    <citation type="journal article" date="2020" name="Nat. Commun.">
        <title>Large-scale genome sequencing of mycorrhizal fungi provides insights into the early evolution of symbiotic traits.</title>
        <authorList>
            <person name="Miyauchi S."/>
            <person name="Kiss E."/>
            <person name="Kuo A."/>
            <person name="Drula E."/>
            <person name="Kohler A."/>
            <person name="Sanchez-Garcia M."/>
            <person name="Morin E."/>
            <person name="Andreopoulos B."/>
            <person name="Barry K.W."/>
            <person name="Bonito G."/>
            <person name="Buee M."/>
            <person name="Carver A."/>
            <person name="Chen C."/>
            <person name="Cichocki N."/>
            <person name="Clum A."/>
            <person name="Culley D."/>
            <person name="Crous P.W."/>
            <person name="Fauchery L."/>
            <person name="Girlanda M."/>
            <person name="Hayes R.D."/>
            <person name="Keri Z."/>
            <person name="LaButti K."/>
            <person name="Lipzen A."/>
            <person name="Lombard V."/>
            <person name="Magnuson J."/>
            <person name="Maillard F."/>
            <person name="Murat C."/>
            <person name="Nolan M."/>
            <person name="Ohm R.A."/>
            <person name="Pangilinan J."/>
            <person name="Pereira M.F."/>
            <person name="Perotto S."/>
            <person name="Peter M."/>
            <person name="Pfister S."/>
            <person name="Riley R."/>
            <person name="Sitrit Y."/>
            <person name="Stielow J.B."/>
            <person name="Szollosi G."/>
            <person name="Zifcakova L."/>
            <person name="Stursova M."/>
            <person name="Spatafora J.W."/>
            <person name="Tedersoo L."/>
            <person name="Vaario L.M."/>
            <person name="Yamada A."/>
            <person name="Yan M."/>
            <person name="Wang P."/>
            <person name="Xu J."/>
            <person name="Bruns T."/>
            <person name="Baldrian P."/>
            <person name="Vilgalys R."/>
            <person name="Dunand C."/>
            <person name="Henrissat B."/>
            <person name="Grigoriev I.V."/>
            <person name="Hibbett D."/>
            <person name="Nagy L.G."/>
            <person name="Martin F.M."/>
        </authorList>
    </citation>
    <scope>NUCLEOTIDE SEQUENCE</scope>
    <source>
        <strain evidence="9">UH-Tt-Lm1</strain>
    </source>
</reference>
<keyword evidence="7" id="KW-0275">Fatty acid biosynthesis</keyword>
<organism evidence="9 10">
    <name type="scientific">Thelephora terrestris</name>
    <dbReference type="NCBI Taxonomy" id="56493"/>
    <lineage>
        <taxon>Eukaryota</taxon>
        <taxon>Fungi</taxon>
        <taxon>Dikarya</taxon>
        <taxon>Basidiomycota</taxon>
        <taxon>Agaricomycotina</taxon>
        <taxon>Agaricomycetes</taxon>
        <taxon>Thelephorales</taxon>
        <taxon>Thelephoraceae</taxon>
        <taxon>Thelephora</taxon>
    </lineage>
</organism>
<dbReference type="NCBIfam" id="TIGR00556">
    <property type="entry name" value="pantethn_trn"/>
    <property type="match status" value="1"/>
</dbReference>
<keyword evidence="4" id="KW-0276">Fatty acid metabolism</keyword>
<protein>
    <submittedName>
        <fullName evidence="9">4'-phosphopantetheinyl transferase</fullName>
    </submittedName>
</protein>
<keyword evidence="6" id="KW-0443">Lipid metabolism</keyword>
<evidence type="ECO:0000256" key="7">
    <source>
        <dbReference type="ARBA" id="ARBA00023160"/>
    </source>
</evidence>
<evidence type="ECO:0000256" key="6">
    <source>
        <dbReference type="ARBA" id="ARBA00023098"/>
    </source>
</evidence>
<keyword evidence="1" id="KW-0444">Lipid biosynthesis</keyword>
<evidence type="ECO:0000259" key="8">
    <source>
        <dbReference type="Pfam" id="PF01648"/>
    </source>
</evidence>
<dbReference type="InterPro" id="IPR037143">
    <property type="entry name" value="4-PPantetheinyl_Trfase_dom_sf"/>
</dbReference>
<dbReference type="InterPro" id="IPR004568">
    <property type="entry name" value="Ppantetheine-prot_Trfase_dom"/>
</dbReference>
<evidence type="ECO:0000313" key="9">
    <source>
        <dbReference type="EMBL" id="KAF9779274.1"/>
    </source>
</evidence>
<evidence type="ECO:0000256" key="4">
    <source>
        <dbReference type="ARBA" id="ARBA00022832"/>
    </source>
</evidence>
<sequence length="139" mass="15416">MGIIGIGIDIVHAPRIASLVARRTPQKLATRILSPNELREWKTICPPALLPLPQTGKELDVFMAEKWFRFLTVRWAVKEAAYKALFPLYKPTWKDLTVFKASGNGGKPGLAFEKFGEVSLHVSVSHDGEYTVANVLAEA</sequence>
<evidence type="ECO:0000256" key="1">
    <source>
        <dbReference type="ARBA" id="ARBA00022516"/>
    </source>
</evidence>
<accession>A0A9P6H4U1</accession>
<comment type="caution">
    <text evidence="9">The sequence shown here is derived from an EMBL/GenBank/DDBJ whole genome shotgun (WGS) entry which is preliminary data.</text>
</comment>
<dbReference type="OrthoDB" id="15433at2759"/>
<dbReference type="InterPro" id="IPR002582">
    <property type="entry name" value="ACPS"/>
</dbReference>
<evidence type="ECO:0000256" key="2">
    <source>
        <dbReference type="ARBA" id="ARBA00022679"/>
    </source>
</evidence>
<keyword evidence="10" id="KW-1185">Reference proteome</keyword>
<dbReference type="AlphaFoldDB" id="A0A9P6H4U1"/>
<gene>
    <name evidence="9" type="ORF">BJ322DRAFT_1013429</name>
</gene>
<dbReference type="InterPro" id="IPR008278">
    <property type="entry name" value="4-PPantetheinyl_Trfase_dom"/>
</dbReference>
<dbReference type="Pfam" id="PF01648">
    <property type="entry name" value="ACPS"/>
    <property type="match status" value="1"/>
</dbReference>
<dbReference type="SUPFAM" id="SSF56214">
    <property type="entry name" value="4'-phosphopantetheinyl transferase"/>
    <property type="match status" value="1"/>
</dbReference>
<dbReference type="HAMAP" id="MF_00101">
    <property type="entry name" value="AcpS"/>
    <property type="match status" value="1"/>
</dbReference>
<dbReference type="Proteomes" id="UP000736335">
    <property type="component" value="Unassembled WGS sequence"/>
</dbReference>
<evidence type="ECO:0000256" key="3">
    <source>
        <dbReference type="ARBA" id="ARBA00022723"/>
    </source>
</evidence>
<keyword evidence="3" id="KW-0479">Metal-binding</keyword>